<dbReference type="Pfam" id="PF01634">
    <property type="entry name" value="HisG"/>
    <property type="match status" value="1"/>
</dbReference>
<comment type="subunit">
    <text evidence="15">Heteromultimer composed of HisG and HisZ subunits.</text>
</comment>
<evidence type="ECO:0000256" key="6">
    <source>
        <dbReference type="ARBA" id="ARBA00020998"/>
    </source>
</evidence>
<accession>A0ABS6T7X8</accession>
<dbReference type="InterPro" id="IPR018198">
    <property type="entry name" value="ATP_PRibTrfase_CS"/>
</dbReference>
<evidence type="ECO:0000256" key="15">
    <source>
        <dbReference type="HAMAP-Rule" id="MF_01018"/>
    </source>
</evidence>
<evidence type="ECO:0000256" key="14">
    <source>
        <dbReference type="ARBA" id="ARBA00024861"/>
    </source>
</evidence>
<dbReference type="GO" id="GO:0003879">
    <property type="term" value="F:ATP phosphoribosyltransferase activity"/>
    <property type="evidence" value="ECO:0007669"/>
    <property type="project" value="UniProtKB-EC"/>
</dbReference>
<evidence type="ECO:0000256" key="12">
    <source>
        <dbReference type="ARBA" id="ARBA00022840"/>
    </source>
</evidence>
<name>A0ABS6T7X8_9ENTE</name>
<dbReference type="EMBL" id="JAHUZB010000001">
    <property type="protein sequence ID" value="MBV7389185.1"/>
    <property type="molecule type" value="Genomic_DNA"/>
</dbReference>
<comment type="domain">
    <text evidence="15">Lacks the C-terminal regulatory region which is replaced by HisZ.</text>
</comment>
<dbReference type="PANTHER" id="PTHR21403:SF8">
    <property type="entry name" value="ATP PHOSPHORIBOSYLTRANSFERASE"/>
    <property type="match status" value="1"/>
</dbReference>
<comment type="subcellular location">
    <subcellularLocation>
        <location evidence="2 15">Cytoplasm</location>
    </subcellularLocation>
</comment>
<organism evidence="18 19">
    <name type="scientific">Enterococcus alishanensis</name>
    <dbReference type="NCBI Taxonomy" id="1303817"/>
    <lineage>
        <taxon>Bacteria</taxon>
        <taxon>Bacillati</taxon>
        <taxon>Bacillota</taxon>
        <taxon>Bacilli</taxon>
        <taxon>Lactobacillales</taxon>
        <taxon>Enterococcaceae</taxon>
        <taxon>Enterococcus</taxon>
    </lineage>
</organism>
<comment type="similarity">
    <text evidence="4 15">Belongs to the ATP phosphoribosyltransferase family. Short subfamily.</text>
</comment>
<keyword evidence="13 15" id="KW-0368">Histidine biosynthesis</keyword>
<feature type="domain" description="ATP phosphoribosyltransferase catalytic" evidence="16">
    <location>
        <begin position="366"/>
        <end position="517"/>
    </location>
</feature>
<sequence>MDQLWDILLPKEKIELQLRKLYREHGFRPYHLNNFEEYQLYQRNLNFLRNTGVITFTGNDGRTMALKPDVTLSIVKNLPNNQPQRVYYVEDVYRHDSQAGEYQKINQIGIELIDKIQPKDEVEVLKLAWQSLSLVGEGTLDVSHIGILAGICQKFPESEHEKVVVAMRMKSSHAMTELAEKNGLTKEESENLGKLVRVAGHFEKKICRAEELLANFPESLASLKELKNLFDTLSQMDDLSSNIRMRLDFSVVNDADYYSGLLFQGFIKEAKETILYGGRYDRLLEKEHKNQGAVGYGMNLNHVGKTAHETTEQTEFLNIALPKGRMGDAIYQLLTQAGIAAENIFEDNRKLIFEDQLNQLRFFLVKPSDVAIYVEHGAADIGVVGKDILLESEADVIEFLDLKMGVCKLAVAAHKDYQEDFSRPLRVSTKYPKITRKYFESIGRSVELIQLHGSIELAPLLNLSDVIVDIVETGTTLKENDLEVTADIAQSSARLIINQAAWRFKQERIQKVIENVRKQL</sequence>
<reference evidence="18 19" key="1">
    <citation type="submission" date="2021-06" db="EMBL/GenBank/DDBJ databases">
        <title>Enterococcus alishanensis sp. nov., a novel lactic acid bacterium isolated from fresh coffee beans.</title>
        <authorList>
            <person name="Chen Y.-S."/>
        </authorList>
    </citation>
    <scope>NUCLEOTIDE SEQUENCE [LARGE SCALE GENOMIC DNA]</scope>
    <source>
        <strain evidence="18 19">ALS3</strain>
    </source>
</reference>
<keyword evidence="7 15" id="KW-0963">Cytoplasm</keyword>
<keyword evidence="12 15" id="KW-0067">ATP-binding</keyword>
<evidence type="ECO:0000256" key="5">
    <source>
        <dbReference type="ARBA" id="ARBA00011946"/>
    </source>
</evidence>
<comment type="function">
    <text evidence="14 15">Catalyzes the condensation of ATP and 5-phosphoribose 1-diphosphate to form N'-(5'-phosphoribosyl)-ATP (PR-ATP). Has a crucial role in the pathway because the rate of histidine biosynthesis seems to be controlled primarily by regulation of HisG enzymatic activity.</text>
</comment>
<evidence type="ECO:0000256" key="7">
    <source>
        <dbReference type="ARBA" id="ARBA00022490"/>
    </source>
</evidence>
<dbReference type="PANTHER" id="PTHR21403">
    <property type="entry name" value="ATP PHOSPHORIBOSYLTRANSFERASE ATP-PRTASE"/>
    <property type="match status" value="1"/>
</dbReference>
<evidence type="ECO:0000256" key="10">
    <source>
        <dbReference type="ARBA" id="ARBA00022679"/>
    </source>
</evidence>
<dbReference type="NCBIfam" id="TIGR00070">
    <property type="entry name" value="hisG"/>
    <property type="match status" value="1"/>
</dbReference>
<proteinExistence type="inferred from homology"/>
<dbReference type="CDD" id="cd13595">
    <property type="entry name" value="PBP2_HisGs"/>
    <property type="match status" value="1"/>
</dbReference>
<evidence type="ECO:0000256" key="3">
    <source>
        <dbReference type="ARBA" id="ARBA00004667"/>
    </source>
</evidence>
<dbReference type="InterPro" id="IPR024893">
    <property type="entry name" value="ATP_PRibTrfase_HisG_short"/>
</dbReference>
<keyword evidence="8 15" id="KW-0028">Amino-acid biosynthesis</keyword>
<evidence type="ECO:0000256" key="2">
    <source>
        <dbReference type="ARBA" id="ARBA00004496"/>
    </source>
</evidence>
<evidence type="ECO:0000256" key="11">
    <source>
        <dbReference type="ARBA" id="ARBA00022741"/>
    </source>
</evidence>
<dbReference type="Proteomes" id="UP000774130">
    <property type="component" value="Unassembled WGS sequence"/>
</dbReference>
<comment type="pathway">
    <text evidence="3 15">Amino-acid biosynthesis; L-histidine biosynthesis; L-histidine from 5-phospho-alpha-D-ribose 1-diphosphate: step 1/9.</text>
</comment>
<feature type="domain" description="Class II Histidinyl-tRNA synthetase (HisRS)-like catalytic core" evidence="17">
    <location>
        <begin position="12"/>
        <end position="302"/>
    </location>
</feature>
<comment type="catalytic activity">
    <reaction evidence="1 15">
        <text>1-(5-phospho-beta-D-ribosyl)-ATP + diphosphate = 5-phospho-alpha-D-ribose 1-diphosphate + ATP</text>
        <dbReference type="Rhea" id="RHEA:18473"/>
        <dbReference type="ChEBI" id="CHEBI:30616"/>
        <dbReference type="ChEBI" id="CHEBI:33019"/>
        <dbReference type="ChEBI" id="CHEBI:58017"/>
        <dbReference type="ChEBI" id="CHEBI:73183"/>
        <dbReference type="EC" id="2.4.2.17"/>
    </reaction>
</comment>
<evidence type="ECO:0000313" key="19">
    <source>
        <dbReference type="Proteomes" id="UP000774130"/>
    </source>
</evidence>
<gene>
    <name evidence="15 18" type="primary">hisG</name>
    <name evidence="18" type="ORF">KUA55_00720</name>
</gene>
<evidence type="ECO:0000256" key="4">
    <source>
        <dbReference type="ARBA" id="ARBA00009489"/>
    </source>
</evidence>
<evidence type="ECO:0000259" key="17">
    <source>
        <dbReference type="Pfam" id="PF13393"/>
    </source>
</evidence>
<evidence type="ECO:0000256" key="13">
    <source>
        <dbReference type="ARBA" id="ARBA00023102"/>
    </source>
</evidence>
<evidence type="ECO:0000256" key="9">
    <source>
        <dbReference type="ARBA" id="ARBA00022676"/>
    </source>
</evidence>
<dbReference type="InterPro" id="IPR041715">
    <property type="entry name" value="HisRS-like_core"/>
</dbReference>
<evidence type="ECO:0000256" key="8">
    <source>
        <dbReference type="ARBA" id="ARBA00022605"/>
    </source>
</evidence>
<dbReference type="RefSeq" id="WP_218324252.1">
    <property type="nucleotide sequence ID" value="NZ_JAHUZB010000001.1"/>
</dbReference>
<evidence type="ECO:0000256" key="1">
    <source>
        <dbReference type="ARBA" id="ARBA00000915"/>
    </source>
</evidence>
<keyword evidence="9 15" id="KW-0328">Glycosyltransferase</keyword>
<protein>
    <recommendedName>
        <fullName evidence="6 15">ATP phosphoribosyltransferase</fullName>
        <shortName evidence="15">ATP-PRT</shortName>
        <shortName evidence="15">ATP-PRTase</shortName>
        <ecNumber evidence="5 15">2.4.2.17</ecNumber>
    </recommendedName>
</protein>
<evidence type="ECO:0000259" key="16">
    <source>
        <dbReference type="Pfam" id="PF01634"/>
    </source>
</evidence>
<dbReference type="Pfam" id="PF13393">
    <property type="entry name" value="tRNA-synt_His"/>
    <property type="match status" value="1"/>
</dbReference>
<keyword evidence="10 15" id="KW-0808">Transferase</keyword>
<dbReference type="InterPro" id="IPR001348">
    <property type="entry name" value="ATP_PRibTrfase_HisG"/>
</dbReference>
<evidence type="ECO:0000313" key="18">
    <source>
        <dbReference type="EMBL" id="MBV7389185.1"/>
    </source>
</evidence>
<dbReference type="EC" id="2.4.2.17" evidence="5 15"/>
<dbReference type="HAMAP" id="MF_01018">
    <property type="entry name" value="HisG_Short"/>
    <property type="match status" value="1"/>
</dbReference>
<dbReference type="PROSITE" id="PS01316">
    <property type="entry name" value="ATP_P_PHORIBOSYLTR"/>
    <property type="match status" value="1"/>
</dbReference>
<keyword evidence="11 15" id="KW-0547">Nucleotide-binding</keyword>
<keyword evidence="19" id="KW-1185">Reference proteome</keyword>
<comment type="caution">
    <text evidence="18">The sequence shown here is derived from an EMBL/GenBank/DDBJ whole genome shotgun (WGS) entry which is preliminary data.</text>
</comment>
<dbReference type="InterPro" id="IPR013820">
    <property type="entry name" value="ATP_PRibTrfase_cat"/>
</dbReference>